<dbReference type="OrthoDB" id="5500002at2"/>
<evidence type="ECO:0000256" key="3">
    <source>
        <dbReference type="ARBA" id="ARBA00022723"/>
    </source>
</evidence>
<dbReference type="GO" id="GO:0036199">
    <property type="term" value="F:cholest-4-en-3-one 26-monooxygenase activity"/>
    <property type="evidence" value="ECO:0007669"/>
    <property type="project" value="TreeGrafter"/>
</dbReference>
<evidence type="ECO:0000313" key="8">
    <source>
        <dbReference type="EMBL" id="GAT67131.1"/>
    </source>
</evidence>
<keyword evidence="4 7" id="KW-0560">Oxidoreductase</keyword>
<reference evidence="9" key="2">
    <citation type="submission" date="2016-04" db="EMBL/GenBank/DDBJ databases">
        <title>Planomonospora sphaerica JCM9374 whole genome shotgun sequence.</title>
        <authorList>
            <person name="Suzuki T."/>
            <person name="Dohra H."/>
            <person name="Kodani S."/>
        </authorList>
    </citation>
    <scope>NUCLEOTIDE SEQUENCE [LARGE SCALE GENOMIC DNA]</scope>
    <source>
        <strain evidence="9">JCM 9374</strain>
    </source>
</reference>
<comment type="caution">
    <text evidence="8">The sequence shown here is derived from an EMBL/GenBank/DDBJ whole genome shotgun (WGS) entry which is preliminary data.</text>
</comment>
<proteinExistence type="inferred from homology"/>
<accession>A0A171CS59</accession>
<keyword evidence="6 7" id="KW-0503">Monooxygenase</keyword>
<evidence type="ECO:0000256" key="5">
    <source>
        <dbReference type="ARBA" id="ARBA00023004"/>
    </source>
</evidence>
<dbReference type="PRINTS" id="PR00359">
    <property type="entry name" value="BP450"/>
</dbReference>
<dbReference type="FunFam" id="1.10.630.10:FF:000018">
    <property type="entry name" value="Cytochrome P450 monooxygenase"/>
    <property type="match status" value="1"/>
</dbReference>
<dbReference type="GO" id="GO:0020037">
    <property type="term" value="F:heme binding"/>
    <property type="evidence" value="ECO:0007669"/>
    <property type="project" value="InterPro"/>
</dbReference>
<dbReference type="PANTHER" id="PTHR46696:SF4">
    <property type="entry name" value="BIOTIN BIOSYNTHESIS CYTOCHROME P450"/>
    <property type="match status" value="1"/>
</dbReference>
<dbReference type="InterPro" id="IPR001128">
    <property type="entry name" value="Cyt_P450"/>
</dbReference>
<gene>
    <name evidence="8" type="ORF">PS9374_02784</name>
</gene>
<dbReference type="PANTHER" id="PTHR46696">
    <property type="entry name" value="P450, PUTATIVE (EUROFUNG)-RELATED"/>
    <property type="match status" value="1"/>
</dbReference>
<dbReference type="Pfam" id="PF00067">
    <property type="entry name" value="p450"/>
    <property type="match status" value="1"/>
</dbReference>
<dbReference type="STRING" id="161355.PS9374_02784"/>
<keyword evidence="5 7" id="KW-0408">Iron</keyword>
<dbReference type="AlphaFoldDB" id="A0A171CS59"/>
<dbReference type="InterPro" id="IPR017972">
    <property type="entry name" value="Cyt_P450_CS"/>
</dbReference>
<dbReference type="InterPro" id="IPR002397">
    <property type="entry name" value="Cyt_P450_B"/>
</dbReference>
<evidence type="ECO:0000256" key="2">
    <source>
        <dbReference type="ARBA" id="ARBA00022617"/>
    </source>
</evidence>
<comment type="similarity">
    <text evidence="1 7">Belongs to the cytochrome P450 family.</text>
</comment>
<evidence type="ECO:0000256" key="1">
    <source>
        <dbReference type="ARBA" id="ARBA00010617"/>
    </source>
</evidence>
<dbReference type="SUPFAM" id="SSF48264">
    <property type="entry name" value="Cytochrome P450"/>
    <property type="match status" value="1"/>
</dbReference>
<dbReference type="PROSITE" id="PS00086">
    <property type="entry name" value="CYTOCHROME_P450"/>
    <property type="match status" value="1"/>
</dbReference>
<dbReference type="RefSeq" id="WP_068897236.1">
    <property type="nucleotide sequence ID" value="NZ_BDCX01000006.1"/>
</dbReference>
<evidence type="ECO:0000313" key="9">
    <source>
        <dbReference type="Proteomes" id="UP000077701"/>
    </source>
</evidence>
<keyword evidence="9" id="KW-1185">Reference proteome</keyword>
<dbReference type="GO" id="GO:0006707">
    <property type="term" value="P:cholesterol catabolic process"/>
    <property type="evidence" value="ECO:0007669"/>
    <property type="project" value="TreeGrafter"/>
</dbReference>
<protein>
    <submittedName>
        <fullName evidence="8">Cytochrome P450</fullName>
    </submittedName>
</protein>
<organism evidence="8 9">
    <name type="scientific">Planomonospora sphaerica</name>
    <dbReference type="NCBI Taxonomy" id="161355"/>
    <lineage>
        <taxon>Bacteria</taxon>
        <taxon>Bacillati</taxon>
        <taxon>Actinomycetota</taxon>
        <taxon>Actinomycetes</taxon>
        <taxon>Streptosporangiales</taxon>
        <taxon>Streptosporangiaceae</taxon>
        <taxon>Planomonospora</taxon>
    </lineage>
</organism>
<reference evidence="8 9" key="1">
    <citation type="journal article" date="2016" name="Genome Announc.">
        <title>Draft Genome Sequence of Planomonospora sphaerica JCM9374, a Rare Actinomycete.</title>
        <authorList>
            <person name="Dohra H."/>
            <person name="Suzuki T."/>
            <person name="Inoue Y."/>
            <person name="Kodani S."/>
        </authorList>
    </citation>
    <scope>NUCLEOTIDE SEQUENCE [LARGE SCALE GENOMIC DNA]</scope>
    <source>
        <strain evidence="8 9">JCM 9374</strain>
    </source>
</reference>
<keyword evidence="2 7" id="KW-0349">Heme</keyword>
<dbReference type="Proteomes" id="UP000077701">
    <property type="component" value="Unassembled WGS sequence"/>
</dbReference>
<evidence type="ECO:0000256" key="6">
    <source>
        <dbReference type="ARBA" id="ARBA00023033"/>
    </source>
</evidence>
<dbReference type="Gene3D" id="1.10.630.10">
    <property type="entry name" value="Cytochrome P450"/>
    <property type="match status" value="1"/>
</dbReference>
<evidence type="ECO:0000256" key="4">
    <source>
        <dbReference type="ARBA" id="ARBA00023002"/>
    </source>
</evidence>
<evidence type="ECO:0000256" key="7">
    <source>
        <dbReference type="RuleBase" id="RU000461"/>
    </source>
</evidence>
<dbReference type="PRINTS" id="PR00385">
    <property type="entry name" value="P450"/>
</dbReference>
<sequence length="410" mass="44360">MAGRAAVSPEEAMAALLSPEGRRDPYPRYEALRAHGDLVRIRPGLMAAVGYAVCARALRETRLQVQDAGSYDRALPGWRSHSSLRGWTDSMLYTNPPDHTRLRRLVSGAFTFRRVTALRPAIERMTGRLLDRMAELGAGGAPVDFMQEFAFRLPVGVIGALLGVPEDDQGWFRAAAADVTLALEGTTDASVLGTADKAMDELSAYFAGLIARRRRHPADDLISDLVRVHDTDGSRLGEHELTGNLVLLLSAGFDTTTHLLGHGLKLALEHPACAARLAAEPGFAEGHVEESLRFEPPVQATTRWAAADLDLLGTHVPAGTKVVILLAAGNRDPRRFDRPDVFDPERPDNQPLSFGGGAHFCLGAALARLEARIALPMLLRRFPGLAAAGPAVHRDRWLVRGHDAFPVTVG</sequence>
<dbReference type="InterPro" id="IPR036396">
    <property type="entry name" value="Cyt_P450_sf"/>
</dbReference>
<keyword evidence="3 7" id="KW-0479">Metal-binding</keyword>
<dbReference type="EMBL" id="BDCX01000006">
    <property type="protein sequence ID" value="GAT67131.1"/>
    <property type="molecule type" value="Genomic_DNA"/>
</dbReference>
<dbReference type="GO" id="GO:0008395">
    <property type="term" value="F:steroid hydroxylase activity"/>
    <property type="evidence" value="ECO:0007669"/>
    <property type="project" value="TreeGrafter"/>
</dbReference>
<name>A0A171CS59_9ACTN</name>
<dbReference type="CDD" id="cd20625">
    <property type="entry name" value="CYP164-like"/>
    <property type="match status" value="1"/>
</dbReference>
<dbReference type="GO" id="GO:0005506">
    <property type="term" value="F:iron ion binding"/>
    <property type="evidence" value="ECO:0007669"/>
    <property type="project" value="InterPro"/>
</dbReference>